<gene>
    <name evidence="2" type="ORF">J3T88_13120</name>
</gene>
<keyword evidence="3" id="KW-1185">Reference proteome</keyword>
<organism evidence="2 3">
    <name type="scientific">Staphylococcus nepalensis</name>
    <dbReference type="NCBI Taxonomy" id="214473"/>
    <lineage>
        <taxon>Bacteria</taxon>
        <taxon>Bacillati</taxon>
        <taxon>Bacillota</taxon>
        <taxon>Bacilli</taxon>
        <taxon>Bacillales</taxon>
        <taxon>Staphylococcaceae</taxon>
        <taxon>Staphylococcus</taxon>
    </lineage>
</organism>
<reference evidence="2 3" key="1">
    <citation type="submission" date="2021-03" db="EMBL/GenBank/DDBJ databases">
        <title>Staphylococci and Mammaliicocci in bats.</title>
        <authorList>
            <person name="Fountain K."/>
        </authorList>
    </citation>
    <scope>NUCLEOTIDE SEQUENCE [LARGE SCALE GENOMIC DNA]</scope>
    <source>
        <strain evidence="2 3">18_1_E_SW</strain>
    </source>
</reference>
<protein>
    <submittedName>
        <fullName evidence="2">Uncharacterized protein</fullName>
    </submittedName>
</protein>
<feature type="compositionally biased region" description="Basic residues" evidence="1">
    <location>
        <begin position="31"/>
        <end position="40"/>
    </location>
</feature>
<evidence type="ECO:0000256" key="1">
    <source>
        <dbReference type="SAM" id="MobiDB-lite"/>
    </source>
</evidence>
<dbReference type="Proteomes" id="UP000664081">
    <property type="component" value="Unassembled WGS sequence"/>
</dbReference>
<comment type="caution">
    <text evidence="2">The sequence shown here is derived from an EMBL/GenBank/DDBJ whole genome shotgun (WGS) entry which is preliminary data.</text>
</comment>
<proteinExistence type="predicted"/>
<accession>A0ABS3L5C5</accession>
<feature type="region of interest" description="Disordered" evidence="1">
    <location>
        <begin position="28"/>
        <end position="53"/>
    </location>
</feature>
<name>A0ABS3L5C5_9STAP</name>
<evidence type="ECO:0000313" key="2">
    <source>
        <dbReference type="EMBL" id="MBO1228235.1"/>
    </source>
</evidence>
<sequence>MKNQNLTVEQIDEMDFNAYEKIWSIGDKTGKSRKPVKRIKAGQNSPEELMRMF</sequence>
<evidence type="ECO:0000313" key="3">
    <source>
        <dbReference type="Proteomes" id="UP000664081"/>
    </source>
</evidence>
<dbReference type="EMBL" id="JAFNLT010000013">
    <property type="protein sequence ID" value="MBO1228235.1"/>
    <property type="molecule type" value="Genomic_DNA"/>
</dbReference>
<dbReference type="RefSeq" id="WP_207572504.1">
    <property type="nucleotide sequence ID" value="NZ_JAFNLQ010000006.1"/>
</dbReference>